<dbReference type="OrthoDB" id="2360771at2"/>
<dbReference type="InterPro" id="IPR023393">
    <property type="entry name" value="START-like_dom_sf"/>
</dbReference>
<evidence type="ECO:0000313" key="2">
    <source>
        <dbReference type="Proteomes" id="UP000275473"/>
    </source>
</evidence>
<keyword evidence="2" id="KW-1185">Reference proteome</keyword>
<name>A0A3M8PE51_9BACL</name>
<gene>
    <name evidence="1" type="ORF">EEX84_01995</name>
</gene>
<dbReference type="RefSeq" id="WP_123163892.1">
    <property type="nucleotide sequence ID" value="NZ_RIAX01000001.1"/>
</dbReference>
<accession>A0A3M8PE51</accession>
<dbReference type="Proteomes" id="UP000275473">
    <property type="component" value="Unassembled WGS sequence"/>
</dbReference>
<dbReference type="EMBL" id="RIAX01000001">
    <property type="protein sequence ID" value="RNF41144.1"/>
    <property type="molecule type" value="Genomic_DNA"/>
</dbReference>
<evidence type="ECO:0000313" key="1">
    <source>
        <dbReference type="EMBL" id="RNF41144.1"/>
    </source>
</evidence>
<dbReference type="CDD" id="cd07812">
    <property type="entry name" value="SRPBCC"/>
    <property type="match status" value="1"/>
</dbReference>
<comment type="caution">
    <text evidence="1">The sequence shown here is derived from an EMBL/GenBank/DDBJ whole genome shotgun (WGS) entry which is preliminary data.</text>
</comment>
<dbReference type="SUPFAM" id="SSF55961">
    <property type="entry name" value="Bet v1-like"/>
    <property type="match status" value="1"/>
</dbReference>
<dbReference type="Gene3D" id="3.30.530.20">
    <property type="match status" value="1"/>
</dbReference>
<dbReference type="AlphaFoldDB" id="A0A3M8PE51"/>
<sequence>MVKWNKEAIIEANIEKVWELFQDRNIKQIMPKIEEHQLLENNDDEAGAKHAQTYYEGSQLQTYIVETLAYDDTPDRKHRQIRFIMGQSFEVMYSFTLLKAGENRTKFIYQGHNKGVNLVGKAMLLAGNKKKAEETVTKFMERVELAALNND</sequence>
<reference evidence="1 2" key="1">
    <citation type="journal article" date="2018" name="Int. J. Syst. Evol. Microbiol.">
        <title>Planococcus salinus sp. nov., a moderately halophilic bacterium isolated from a saline-alkali soil.</title>
        <authorList>
            <person name="Gan L."/>
        </authorList>
    </citation>
    <scope>NUCLEOTIDE SEQUENCE [LARGE SCALE GENOMIC DNA]</scope>
    <source>
        <strain evidence="1 2">LCB217</strain>
    </source>
</reference>
<organism evidence="1 2">
    <name type="scientific">Planococcus salinus</name>
    <dbReference type="NCBI Taxonomy" id="1848460"/>
    <lineage>
        <taxon>Bacteria</taxon>
        <taxon>Bacillati</taxon>
        <taxon>Bacillota</taxon>
        <taxon>Bacilli</taxon>
        <taxon>Bacillales</taxon>
        <taxon>Caryophanaceae</taxon>
        <taxon>Planococcus</taxon>
    </lineage>
</organism>
<protein>
    <submittedName>
        <fullName evidence="1">SRPBCC family protein</fullName>
    </submittedName>
</protein>
<proteinExistence type="predicted"/>